<dbReference type="PROSITE" id="PS50297">
    <property type="entry name" value="ANK_REP_REGION"/>
    <property type="match status" value="1"/>
</dbReference>
<proteinExistence type="predicted"/>
<dbReference type="InterPro" id="IPR036770">
    <property type="entry name" value="Ankyrin_rpt-contain_sf"/>
</dbReference>
<dbReference type="SUPFAM" id="SSF48403">
    <property type="entry name" value="Ankyrin repeat"/>
    <property type="match status" value="1"/>
</dbReference>
<dbReference type="CDD" id="cd17063">
    <property type="entry name" value="Ubl_ANKRD60"/>
    <property type="match status" value="1"/>
</dbReference>
<evidence type="ECO:0000259" key="2">
    <source>
        <dbReference type="PROSITE" id="PS50053"/>
    </source>
</evidence>
<dbReference type="Gene3D" id="1.25.40.20">
    <property type="entry name" value="Ankyrin repeat-containing domain"/>
    <property type="match status" value="1"/>
</dbReference>
<dbReference type="InterPro" id="IPR002110">
    <property type="entry name" value="Ankyrin_rpt"/>
</dbReference>
<organism evidence="3 4">
    <name type="scientific">Latimeria chalumnae</name>
    <name type="common">Coelacanth</name>
    <dbReference type="NCBI Taxonomy" id="7897"/>
    <lineage>
        <taxon>Eukaryota</taxon>
        <taxon>Metazoa</taxon>
        <taxon>Chordata</taxon>
        <taxon>Craniata</taxon>
        <taxon>Vertebrata</taxon>
        <taxon>Euteleostomi</taxon>
        <taxon>Coelacanthiformes</taxon>
        <taxon>Coelacanthidae</taxon>
        <taxon>Latimeria</taxon>
    </lineage>
</organism>
<dbReference type="SUPFAM" id="SSF54236">
    <property type="entry name" value="Ubiquitin-like"/>
    <property type="match status" value="1"/>
</dbReference>
<dbReference type="OMA" id="KWKQWTS"/>
<keyword evidence="4" id="KW-1185">Reference proteome</keyword>
<dbReference type="GeneTree" id="ENSGT00390000015137"/>
<dbReference type="InterPro" id="IPR039323">
    <property type="entry name" value="ANKRD_45/46/60"/>
</dbReference>
<evidence type="ECO:0000256" key="1">
    <source>
        <dbReference type="PROSITE-ProRule" id="PRU00023"/>
    </source>
</evidence>
<dbReference type="InterPro" id="IPR000626">
    <property type="entry name" value="Ubiquitin-like_dom"/>
</dbReference>
<dbReference type="eggNOG" id="KOG4177">
    <property type="taxonomic scope" value="Eukaryota"/>
</dbReference>
<name>H3ABC2_LATCH</name>
<dbReference type="PANTHER" id="PTHR22677">
    <property type="entry name" value="ANKYRIN REPEAT DOMAIN-CONTAINING PROTEIN 60"/>
    <property type="match status" value="1"/>
</dbReference>
<dbReference type="PROSITE" id="PS50053">
    <property type="entry name" value="UBIQUITIN_2"/>
    <property type="match status" value="1"/>
</dbReference>
<feature type="repeat" description="ANK" evidence="1">
    <location>
        <begin position="165"/>
        <end position="197"/>
    </location>
</feature>
<dbReference type="HOGENOM" id="CLU_077152_0_0_1"/>
<accession>H3ABC2</accession>
<evidence type="ECO:0000313" key="3">
    <source>
        <dbReference type="Ensembl" id="ENSLACP00000006943.1"/>
    </source>
</evidence>
<protein>
    <submittedName>
        <fullName evidence="3">Ankyrin repeat domain 60</fullName>
    </submittedName>
</protein>
<dbReference type="Ensembl" id="ENSLACT00000007002.1">
    <property type="protein sequence ID" value="ENSLACP00000006943.1"/>
    <property type="gene ID" value="ENSLACG00000006163.1"/>
</dbReference>
<gene>
    <name evidence="3" type="primary">ANKRD60</name>
</gene>
<dbReference type="AlphaFoldDB" id="H3ABC2"/>
<dbReference type="PROSITE" id="PS50088">
    <property type="entry name" value="ANK_REPEAT"/>
    <property type="match status" value="1"/>
</dbReference>
<reference evidence="3" key="2">
    <citation type="submission" date="2025-08" db="UniProtKB">
        <authorList>
            <consortium name="Ensembl"/>
        </authorList>
    </citation>
    <scope>IDENTIFICATION</scope>
</reference>
<dbReference type="EMBL" id="AFYH01049013">
    <property type="status" value="NOT_ANNOTATED_CDS"/>
    <property type="molecule type" value="Genomic_DNA"/>
</dbReference>
<dbReference type="Proteomes" id="UP000008672">
    <property type="component" value="Unassembled WGS sequence"/>
</dbReference>
<dbReference type="STRING" id="7897.ENSLACP00000006943"/>
<dbReference type="PANTHER" id="PTHR22677:SF3">
    <property type="entry name" value="ANKYRIN REPEAT DOMAIN-CONTAINING PROTEIN 60"/>
    <property type="match status" value="1"/>
</dbReference>
<feature type="domain" description="Ubiquitin-like" evidence="2">
    <location>
        <begin position="31"/>
        <end position="78"/>
    </location>
</feature>
<reference evidence="4" key="1">
    <citation type="submission" date="2011-08" db="EMBL/GenBank/DDBJ databases">
        <title>The draft genome of Latimeria chalumnae.</title>
        <authorList>
            <person name="Di Palma F."/>
            <person name="Alfoldi J."/>
            <person name="Johnson J."/>
            <person name="Berlin A."/>
            <person name="Gnerre S."/>
            <person name="Jaffe D."/>
            <person name="MacCallum I."/>
            <person name="Young S."/>
            <person name="Walker B.J."/>
            <person name="Lander E."/>
            <person name="Lindblad-Toh K."/>
        </authorList>
    </citation>
    <scope>NUCLEOTIDE SEQUENCE [LARGE SCALE GENOMIC DNA]</scope>
    <source>
        <strain evidence="4">Wild caught</strain>
    </source>
</reference>
<dbReference type="SMART" id="SM00248">
    <property type="entry name" value="ANK"/>
    <property type="match status" value="2"/>
</dbReference>
<reference evidence="3" key="3">
    <citation type="submission" date="2025-09" db="UniProtKB">
        <authorList>
            <consortium name="Ensembl"/>
        </authorList>
    </citation>
    <scope>IDENTIFICATION</scope>
</reference>
<dbReference type="InterPro" id="IPR029071">
    <property type="entry name" value="Ubiquitin-like_domsf"/>
</dbReference>
<dbReference type="InParanoid" id="H3ABC2"/>
<keyword evidence="1" id="KW-0040">ANK repeat</keyword>
<sequence>NLKQRYYSLNVKLEETGEIFTAERCYNNMKMRELKERMELVAGIPTNFQRLTYLDEGDLLDDSTLKFNDIVPGGTITLKIWHHESWSHLVKAASEGDIQKLESLGVTKDTAFSTPNSQHMDPSQKSSWIAHRAFVALYISAHRGYLRATKFLLKHGASTQAKTPVGRTALHVAAAMGNSDCIDELLNYEARIHAPDNKRLTALDLAGLWGQKKSERQLFLFQWKQRAAAMRIKTKLDESELFAHQKFDSKLKTWQTGSHAKLYMANLLKPGEFQGTCINAPRN</sequence>
<dbReference type="Gene3D" id="3.10.20.90">
    <property type="entry name" value="Phosphatidylinositol 3-kinase Catalytic Subunit, Chain A, domain 1"/>
    <property type="match status" value="1"/>
</dbReference>
<dbReference type="Pfam" id="PF12796">
    <property type="entry name" value="Ank_2"/>
    <property type="match status" value="1"/>
</dbReference>
<evidence type="ECO:0000313" key="4">
    <source>
        <dbReference type="Proteomes" id="UP000008672"/>
    </source>
</evidence>